<dbReference type="GO" id="GO:0008146">
    <property type="term" value="F:sulfotransferase activity"/>
    <property type="evidence" value="ECO:0007669"/>
    <property type="project" value="InterPro"/>
</dbReference>
<protein>
    <submittedName>
        <fullName evidence="4">SFRICE_020163</fullName>
    </submittedName>
</protein>
<organism evidence="4">
    <name type="scientific">Spodoptera frugiperda</name>
    <name type="common">Fall armyworm</name>
    <dbReference type="NCBI Taxonomy" id="7108"/>
    <lineage>
        <taxon>Eukaryota</taxon>
        <taxon>Metazoa</taxon>
        <taxon>Ecdysozoa</taxon>
        <taxon>Arthropoda</taxon>
        <taxon>Hexapoda</taxon>
        <taxon>Insecta</taxon>
        <taxon>Pterygota</taxon>
        <taxon>Neoptera</taxon>
        <taxon>Endopterygota</taxon>
        <taxon>Lepidoptera</taxon>
        <taxon>Glossata</taxon>
        <taxon>Ditrysia</taxon>
        <taxon>Noctuoidea</taxon>
        <taxon>Noctuidae</taxon>
        <taxon>Amphipyrinae</taxon>
        <taxon>Spodoptera</taxon>
    </lineage>
</organism>
<gene>
    <name evidence="4" type="ORF">SFRICE_020163</name>
</gene>
<dbReference type="InterPro" id="IPR000863">
    <property type="entry name" value="Sulfotransferase_dom"/>
</dbReference>
<proteinExistence type="inferred from homology"/>
<dbReference type="Pfam" id="PF00685">
    <property type="entry name" value="Sulfotransfer_1"/>
    <property type="match status" value="1"/>
</dbReference>
<reference evidence="4" key="1">
    <citation type="submission" date="2016-07" db="EMBL/GenBank/DDBJ databases">
        <authorList>
            <person name="Bretaudeau A."/>
        </authorList>
    </citation>
    <scope>NUCLEOTIDE SEQUENCE</scope>
    <source>
        <strain evidence="4">Rice</strain>
        <tissue evidence="4">Whole body</tissue>
    </source>
</reference>
<evidence type="ECO:0000313" key="4">
    <source>
        <dbReference type="EMBL" id="SOQ50640.1"/>
    </source>
</evidence>
<dbReference type="Gene3D" id="3.40.50.300">
    <property type="entry name" value="P-loop containing nucleotide triphosphate hydrolases"/>
    <property type="match status" value="1"/>
</dbReference>
<evidence type="ECO:0000259" key="3">
    <source>
        <dbReference type="Pfam" id="PF00685"/>
    </source>
</evidence>
<dbReference type="SUPFAM" id="SSF52540">
    <property type="entry name" value="P-loop containing nucleoside triphosphate hydrolases"/>
    <property type="match status" value="1"/>
</dbReference>
<feature type="domain" description="Sulfotransferase" evidence="3">
    <location>
        <begin position="63"/>
        <end position="336"/>
    </location>
</feature>
<accession>A0A2H1WC50</accession>
<keyword evidence="2" id="KW-0808">Transferase</keyword>
<dbReference type="AlphaFoldDB" id="A0A2H1WC50"/>
<evidence type="ECO:0000256" key="2">
    <source>
        <dbReference type="ARBA" id="ARBA00022679"/>
    </source>
</evidence>
<dbReference type="InterPro" id="IPR027417">
    <property type="entry name" value="P-loop_NTPase"/>
</dbReference>
<comment type="similarity">
    <text evidence="1">Belongs to the sulfotransferase 1 family.</text>
</comment>
<name>A0A2H1WC50_SPOFR</name>
<dbReference type="PANTHER" id="PTHR11783">
    <property type="entry name" value="SULFOTRANSFERASE SULT"/>
    <property type="match status" value="1"/>
</dbReference>
<evidence type="ECO:0000256" key="1">
    <source>
        <dbReference type="ARBA" id="ARBA00005771"/>
    </source>
</evidence>
<dbReference type="EMBL" id="ODYU01007663">
    <property type="protein sequence ID" value="SOQ50640.1"/>
    <property type="molecule type" value="Genomic_DNA"/>
</dbReference>
<sequence length="344" mass="40835">MSEQNGGSNFPYEKEELEPEVKAELAKYYASEPDFVTVGPKKYIFLRPYLEDIENVYNMSLRPSDVFVVTYQRSGTTWTQELVWLVANDFDYETAAKIPITERYPFLELFMFFNKQWQKDLLERSEDKQKALDLIEKIAKPVSERLRLAQSRRFIKSHLPMCLLPPKILDTAKVVYVARDPRDVAVSCYHHSKLFKVLDFPSPFKDFWNLFIRNLFTETPFFEHVKEAWELRDHPNMLFLFYEELIKDLPAAVRRVADFLGKEVTPEQMDRLCDHLSFENFKKNDSVNYEELREYGVLANEEKFMRKGKAGGWRSYFDEEMTQQAEKWIADNLKDTDLRFPTVK</sequence>